<organism evidence="1 2">
    <name type="scientific">Acrobeloides nanus</name>
    <dbReference type="NCBI Taxonomy" id="290746"/>
    <lineage>
        <taxon>Eukaryota</taxon>
        <taxon>Metazoa</taxon>
        <taxon>Ecdysozoa</taxon>
        <taxon>Nematoda</taxon>
        <taxon>Chromadorea</taxon>
        <taxon>Rhabditida</taxon>
        <taxon>Tylenchina</taxon>
        <taxon>Cephalobomorpha</taxon>
        <taxon>Cephaloboidea</taxon>
        <taxon>Cephalobidae</taxon>
        <taxon>Acrobeloides</taxon>
    </lineage>
</organism>
<dbReference type="WBParaSite" id="ACRNAN_scaffold14214.g28252.t1">
    <property type="protein sequence ID" value="ACRNAN_scaffold14214.g28252.t1"/>
    <property type="gene ID" value="ACRNAN_scaffold14214.g28252"/>
</dbReference>
<sequence>MNANFKLFHAQNDNCQYNINNNEIHLSFIKNCTIVNSQSAETFQTNCTPTNTSYCPGVNRYWIIEFDGNNKLLGSGGYVIVAEPTILGFRKNTNDSLYLDIGPNPPSYPAQPHVFMFTYNTSSLIKSRYYIANNYSNLYFQTDNVTSNPGEIVGWSVKFYIDKSPHIMNTGYVDNVQLYDAKLIPSGSGIAVNFNETNQQQLDVFYNGPLEVAQYFDVFNAPTFDYRYYMG</sequence>
<name>A0A914CVF7_9BILA</name>
<reference evidence="2" key="1">
    <citation type="submission" date="2022-11" db="UniProtKB">
        <authorList>
            <consortium name="WormBaseParasite"/>
        </authorList>
    </citation>
    <scope>IDENTIFICATION</scope>
</reference>
<proteinExistence type="predicted"/>
<dbReference type="AlphaFoldDB" id="A0A914CVF7"/>
<protein>
    <submittedName>
        <fullName evidence="2">Uncharacterized protein</fullName>
    </submittedName>
</protein>
<evidence type="ECO:0000313" key="2">
    <source>
        <dbReference type="WBParaSite" id="ACRNAN_scaffold14214.g28252.t1"/>
    </source>
</evidence>
<accession>A0A914CVF7</accession>
<dbReference type="Proteomes" id="UP000887540">
    <property type="component" value="Unplaced"/>
</dbReference>
<keyword evidence="1" id="KW-1185">Reference proteome</keyword>
<evidence type="ECO:0000313" key="1">
    <source>
        <dbReference type="Proteomes" id="UP000887540"/>
    </source>
</evidence>